<keyword evidence="1" id="KW-1133">Transmembrane helix</keyword>
<accession>A0A482T6L8</accession>
<sequence length="109" mass="10919">MSRRRDAIATLAVLIPTLAAVVVCNSPVTPFAVGAGAAGALAIEALLSLCATRVRREWERPAVQLASVAVGLVVAAVGVAVLGPLAATVLAAGLCTYLGFLVALTLLGR</sequence>
<evidence type="ECO:0000256" key="1">
    <source>
        <dbReference type="SAM" id="Phobius"/>
    </source>
</evidence>
<dbReference type="Proteomes" id="UP000294028">
    <property type="component" value="Unassembled WGS sequence"/>
</dbReference>
<keyword evidence="1" id="KW-0472">Membrane</keyword>
<feature type="transmembrane region" description="Helical" evidence="1">
    <location>
        <begin position="89"/>
        <end position="107"/>
    </location>
</feature>
<keyword evidence="1" id="KW-0812">Transmembrane</keyword>
<dbReference type="EMBL" id="RZHH01000002">
    <property type="protein sequence ID" value="RYJ13384.1"/>
    <property type="molecule type" value="Genomic_DNA"/>
</dbReference>
<organism evidence="2 3">
    <name type="scientific">Halogeometricum borinquense</name>
    <dbReference type="NCBI Taxonomy" id="60847"/>
    <lineage>
        <taxon>Archaea</taxon>
        <taxon>Methanobacteriati</taxon>
        <taxon>Methanobacteriota</taxon>
        <taxon>Stenosarchaea group</taxon>
        <taxon>Halobacteria</taxon>
        <taxon>Halobacteriales</taxon>
        <taxon>Haloferacaceae</taxon>
        <taxon>Halogeometricum</taxon>
    </lineage>
</organism>
<evidence type="ECO:0000313" key="3">
    <source>
        <dbReference type="Proteomes" id="UP000294028"/>
    </source>
</evidence>
<gene>
    <name evidence="2" type="ORF">ELS19_04995</name>
</gene>
<feature type="transmembrane region" description="Helical" evidence="1">
    <location>
        <begin position="29"/>
        <end position="50"/>
    </location>
</feature>
<dbReference type="AlphaFoldDB" id="A0A482T6L8"/>
<proteinExistence type="predicted"/>
<comment type="caution">
    <text evidence="2">The sequence shown here is derived from an EMBL/GenBank/DDBJ whole genome shotgun (WGS) entry which is preliminary data.</text>
</comment>
<evidence type="ECO:0000313" key="2">
    <source>
        <dbReference type="EMBL" id="RYJ13384.1"/>
    </source>
</evidence>
<feature type="transmembrane region" description="Helical" evidence="1">
    <location>
        <begin position="62"/>
        <end position="83"/>
    </location>
</feature>
<protein>
    <submittedName>
        <fullName evidence="2">Uncharacterized protein</fullName>
    </submittedName>
</protein>
<name>A0A482T6L8_9EURY</name>
<reference evidence="2 3" key="1">
    <citation type="submission" date="2018-12" db="EMBL/GenBank/DDBJ databases">
        <title>Genome analysis provides insights into bioremediation potentialities of Halogeometricum borinquense strain N11.</title>
        <authorList>
            <person name="Najjari A."/>
            <person name="Youssef N."/>
            <person name="Fhoula I."/>
            <person name="Ben Dhia O."/>
            <person name="Mahjoubi M."/>
            <person name="Ouzari H.I."/>
            <person name="Cherif A."/>
        </authorList>
    </citation>
    <scope>NUCLEOTIDE SEQUENCE [LARGE SCALE GENOMIC DNA]</scope>
    <source>
        <strain evidence="2 3">N11</strain>
    </source>
</reference>
<dbReference type="RefSeq" id="WP_129783819.1">
    <property type="nucleotide sequence ID" value="NZ_RZHH01000002.1"/>
</dbReference>